<dbReference type="Pfam" id="PF02872">
    <property type="entry name" value="5_nucleotid_C"/>
    <property type="match status" value="1"/>
</dbReference>
<dbReference type="GO" id="GO:0009166">
    <property type="term" value="P:nucleotide catabolic process"/>
    <property type="evidence" value="ECO:0007669"/>
    <property type="project" value="InterPro"/>
</dbReference>
<dbReference type="SUPFAM" id="SSF55816">
    <property type="entry name" value="5'-nucleotidase (syn. UDP-sugar hydrolase), C-terminal domain"/>
    <property type="match status" value="1"/>
</dbReference>
<reference evidence="7" key="1">
    <citation type="submission" date="2018-11" db="EMBL/GenBank/DDBJ databases">
        <title>Genome sequencing of a novel mesophilic and cellulolytic organism within the genus Hungateiclostridium.</title>
        <authorList>
            <person name="Rettenmaier R."/>
            <person name="Liebl W."/>
            <person name="Zverlov V."/>
        </authorList>
    </citation>
    <scope>NUCLEOTIDE SEQUENCE [LARGE SCALE GENOMIC DNA]</scope>
    <source>
        <strain evidence="7">N2K1</strain>
    </source>
</reference>
<feature type="domain" description="Calcineurin-like phosphoesterase" evidence="4">
    <location>
        <begin position="43"/>
        <end position="254"/>
    </location>
</feature>
<feature type="transmembrane region" description="Helical" evidence="3">
    <location>
        <begin position="7"/>
        <end position="26"/>
    </location>
</feature>
<name>A0A4Q0I2X0_9FIRM</name>
<keyword evidence="7" id="KW-1185">Reference proteome</keyword>
<dbReference type="CDD" id="cd00845">
    <property type="entry name" value="MPP_UshA_N_like"/>
    <property type="match status" value="1"/>
</dbReference>
<dbReference type="Proteomes" id="UP000289166">
    <property type="component" value="Unassembled WGS sequence"/>
</dbReference>
<dbReference type="Gene3D" id="3.90.780.10">
    <property type="entry name" value="5'-Nucleotidase, C-terminal domain"/>
    <property type="match status" value="1"/>
</dbReference>
<organism evidence="6 7">
    <name type="scientific">Acetivibrio mesophilus</name>
    <dbReference type="NCBI Taxonomy" id="2487273"/>
    <lineage>
        <taxon>Bacteria</taxon>
        <taxon>Bacillati</taxon>
        <taxon>Bacillota</taxon>
        <taxon>Clostridia</taxon>
        <taxon>Eubacteriales</taxon>
        <taxon>Oscillospiraceae</taxon>
        <taxon>Acetivibrio</taxon>
    </lineage>
</organism>
<dbReference type="InterPro" id="IPR008334">
    <property type="entry name" value="5'-Nucleotdase_C"/>
</dbReference>
<dbReference type="PRINTS" id="PR01607">
    <property type="entry name" value="APYRASEFAMLY"/>
</dbReference>
<dbReference type="AlphaFoldDB" id="A0A4Q0I2X0"/>
<protein>
    <submittedName>
        <fullName evidence="6">Bifunctional metallophosphatase/5'-nucleotidase</fullName>
    </submittedName>
</protein>
<dbReference type="Gene3D" id="3.60.21.10">
    <property type="match status" value="1"/>
</dbReference>
<dbReference type="SUPFAM" id="SSF56300">
    <property type="entry name" value="Metallo-dependent phosphatases"/>
    <property type="match status" value="1"/>
</dbReference>
<comment type="similarity">
    <text evidence="2">Belongs to the 5'-nucleotidase family.</text>
</comment>
<gene>
    <name evidence="6" type="ORF">EFD62_12115</name>
</gene>
<dbReference type="GO" id="GO:0000166">
    <property type="term" value="F:nucleotide binding"/>
    <property type="evidence" value="ECO:0007669"/>
    <property type="project" value="UniProtKB-KW"/>
</dbReference>
<keyword evidence="2" id="KW-0547">Nucleotide-binding</keyword>
<dbReference type="RefSeq" id="WP_128706203.1">
    <property type="nucleotide sequence ID" value="NZ_RLII01000017.1"/>
</dbReference>
<accession>A0A4Q0I2X0</accession>
<evidence type="ECO:0000313" key="7">
    <source>
        <dbReference type="Proteomes" id="UP000289166"/>
    </source>
</evidence>
<dbReference type="InterPro" id="IPR004843">
    <property type="entry name" value="Calcineurin-like_PHP"/>
</dbReference>
<keyword evidence="1" id="KW-0732">Signal</keyword>
<dbReference type="OrthoDB" id="9800780at2"/>
<keyword evidence="3" id="KW-0472">Membrane</keyword>
<dbReference type="Pfam" id="PF00149">
    <property type="entry name" value="Metallophos"/>
    <property type="match status" value="1"/>
</dbReference>
<dbReference type="InterPro" id="IPR036907">
    <property type="entry name" value="5'-Nucleotdase_C_sf"/>
</dbReference>
<dbReference type="InterPro" id="IPR029052">
    <property type="entry name" value="Metallo-depent_PP-like"/>
</dbReference>
<proteinExistence type="inferred from homology"/>
<dbReference type="PANTHER" id="PTHR11575">
    <property type="entry name" value="5'-NUCLEOTIDASE-RELATED"/>
    <property type="match status" value="1"/>
</dbReference>
<comment type="caution">
    <text evidence="6">The sequence shown here is derived from an EMBL/GenBank/DDBJ whole genome shotgun (WGS) entry which is preliminary data.</text>
</comment>
<evidence type="ECO:0000256" key="1">
    <source>
        <dbReference type="ARBA" id="ARBA00022729"/>
    </source>
</evidence>
<evidence type="ECO:0000256" key="2">
    <source>
        <dbReference type="RuleBase" id="RU362119"/>
    </source>
</evidence>
<feature type="domain" description="5'-Nucleotidase C-terminal" evidence="5">
    <location>
        <begin position="328"/>
        <end position="481"/>
    </location>
</feature>
<keyword evidence="2" id="KW-0378">Hydrolase</keyword>
<evidence type="ECO:0000256" key="3">
    <source>
        <dbReference type="SAM" id="Phobius"/>
    </source>
</evidence>
<evidence type="ECO:0000259" key="5">
    <source>
        <dbReference type="Pfam" id="PF02872"/>
    </source>
</evidence>
<keyword evidence="3" id="KW-1133">Transmembrane helix</keyword>
<evidence type="ECO:0000313" key="6">
    <source>
        <dbReference type="EMBL" id="RXE58521.1"/>
    </source>
</evidence>
<dbReference type="EMBL" id="RLII01000017">
    <property type="protein sequence ID" value="RXE58521.1"/>
    <property type="molecule type" value="Genomic_DNA"/>
</dbReference>
<keyword evidence="3" id="KW-0812">Transmembrane</keyword>
<dbReference type="PANTHER" id="PTHR11575:SF24">
    <property type="entry name" value="5'-NUCLEOTIDASE"/>
    <property type="match status" value="1"/>
</dbReference>
<evidence type="ECO:0000259" key="4">
    <source>
        <dbReference type="Pfam" id="PF00149"/>
    </source>
</evidence>
<sequence length="522" mass="58252">MKKYTNIIILCAIVLVCTGVLINYYIDFNDVFYNIGYYDDSITFANTADVHGHIVFDDDVGGYYSLDDISNIMGLPLINYFVQQERAKDEDLLLLDTGDLFHGTNEANIEKGQGVVEIVNQMGYTAMVPGNHDFNFGVDRLLEIKSQLNFPVLSSNIYKDNEHVFDDYLIVEKDGKKIGLFGLTTPFALKFTNSRDNGGLTIEDPAKEAKRVLKELGDKADVVILLSHLGDDEDKKLVDEVDGIDLVLCGHYHKLYTSAQKVKDTFIVSGGAWTTHACIGKMYFKDGKISKVSWKTKSTKDKSLEDKKLADIAKKYHDIALIDSQKIVGNAKVELNGRRSQMRSSETNLGNLLTDAMRSIGNADIAIMNGGGIRESIPEGEINLYKLGKVLPFSNSLLTIELKGELIYKAIERGLWSYPSGSNGAFLQVSGISYVFDGSKPAGQRLVEVTKDGKPLEKDKLYKVAINDYLYNGGDYYEEFKDAKIISFGALLKDVLTQYIQEKKEVAPEVEGRITVTNERYK</sequence>
<dbReference type="InterPro" id="IPR006179">
    <property type="entry name" value="5_nucleotidase/apyrase"/>
</dbReference>
<dbReference type="GO" id="GO:0016787">
    <property type="term" value="F:hydrolase activity"/>
    <property type="evidence" value="ECO:0007669"/>
    <property type="project" value="UniProtKB-KW"/>
</dbReference>